<name>A0A8S3K068_9BILA</name>
<accession>A0A8S3K068</accession>
<dbReference type="Proteomes" id="UP000676336">
    <property type="component" value="Unassembled WGS sequence"/>
</dbReference>
<protein>
    <submittedName>
        <fullName evidence="2">Uncharacterized protein</fullName>
    </submittedName>
</protein>
<evidence type="ECO:0000313" key="2">
    <source>
        <dbReference type="EMBL" id="CAF5223885.1"/>
    </source>
</evidence>
<feature type="region of interest" description="Disordered" evidence="1">
    <location>
        <begin position="1"/>
        <end position="20"/>
    </location>
</feature>
<proteinExistence type="predicted"/>
<feature type="compositionally biased region" description="Polar residues" evidence="1">
    <location>
        <begin position="1"/>
        <end position="17"/>
    </location>
</feature>
<evidence type="ECO:0000313" key="3">
    <source>
        <dbReference type="Proteomes" id="UP000676336"/>
    </source>
</evidence>
<sequence>VFNLTGQRPPDSNNLLSTKYDERSKSLTNYSDDEKIDLSVDNFNHTYDLPVIRTIDIQRYLD</sequence>
<organism evidence="2 3">
    <name type="scientific">Rotaria magnacalcarata</name>
    <dbReference type="NCBI Taxonomy" id="392030"/>
    <lineage>
        <taxon>Eukaryota</taxon>
        <taxon>Metazoa</taxon>
        <taxon>Spiralia</taxon>
        <taxon>Gnathifera</taxon>
        <taxon>Rotifera</taxon>
        <taxon>Eurotatoria</taxon>
        <taxon>Bdelloidea</taxon>
        <taxon>Philodinida</taxon>
        <taxon>Philodinidae</taxon>
        <taxon>Rotaria</taxon>
    </lineage>
</organism>
<evidence type="ECO:0000256" key="1">
    <source>
        <dbReference type="SAM" id="MobiDB-lite"/>
    </source>
</evidence>
<dbReference type="EMBL" id="CAJOBI010355964">
    <property type="protein sequence ID" value="CAF5223885.1"/>
    <property type="molecule type" value="Genomic_DNA"/>
</dbReference>
<feature type="non-terminal residue" evidence="2">
    <location>
        <position position="1"/>
    </location>
</feature>
<gene>
    <name evidence="2" type="ORF">SMN809_LOCUS83537</name>
</gene>
<comment type="caution">
    <text evidence="2">The sequence shown here is derived from an EMBL/GenBank/DDBJ whole genome shotgun (WGS) entry which is preliminary data.</text>
</comment>
<feature type="non-terminal residue" evidence="2">
    <location>
        <position position="62"/>
    </location>
</feature>
<dbReference type="AlphaFoldDB" id="A0A8S3K068"/>
<reference evidence="2" key="1">
    <citation type="submission" date="2021-02" db="EMBL/GenBank/DDBJ databases">
        <authorList>
            <person name="Nowell W R."/>
        </authorList>
    </citation>
    <scope>NUCLEOTIDE SEQUENCE</scope>
</reference>